<feature type="chain" id="PRO_5026036688" evidence="2">
    <location>
        <begin position="24"/>
        <end position="85"/>
    </location>
</feature>
<dbReference type="RefSeq" id="WP_166466859.1">
    <property type="nucleotide sequence ID" value="NZ_CP050066.2"/>
</dbReference>
<feature type="region of interest" description="Disordered" evidence="1">
    <location>
        <begin position="24"/>
        <end position="85"/>
    </location>
</feature>
<keyword evidence="2" id="KW-0732">Signal</keyword>
<evidence type="ECO:0000313" key="4">
    <source>
        <dbReference type="Proteomes" id="UP000500895"/>
    </source>
</evidence>
<dbReference type="AlphaFoldDB" id="A0A6G8ZZJ2"/>
<dbReference type="Proteomes" id="UP000500895">
    <property type="component" value="Chromosome"/>
</dbReference>
<accession>A0A6G8ZZJ2</accession>
<name>A0A6G8ZZJ2_9BRAD</name>
<organism evidence="3 4">
    <name type="scientific">Bradyrhizobium symbiodeficiens</name>
    <dbReference type="NCBI Taxonomy" id="1404367"/>
    <lineage>
        <taxon>Bacteria</taxon>
        <taxon>Pseudomonadati</taxon>
        <taxon>Pseudomonadota</taxon>
        <taxon>Alphaproteobacteria</taxon>
        <taxon>Hyphomicrobiales</taxon>
        <taxon>Nitrobacteraceae</taxon>
        <taxon>Bradyrhizobium</taxon>
    </lineage>
</organism>
<protein>
    <submittedName>
        <fullName evidence="3">Uncharacterized protein</fullName>
    </submittedName>
</protein>
<evidence type="ECO:0000313" key="3">
    <source>
        <dbReference type="EMBL" id="QIP05519.1"/>
    </source>
</evidence>
<sequence length="85" mass="9470">MRKTVLFSAIILGAFVSSVASMAQSATGGTRDTAAPTMGYPVTPPPSNTTPPTPNVYRQYPPGVSRPQRLQPIYRYPYRHKQRYR</sequence>
<feature type="compositionally biased region" description="Pro residues" evidence="1">
    <location>
        <begin position="42"/>
        <end position="54"/>
    </location>
</feature>
<evidence type="ECO:0000256" key="2">
    <source>
        <dbReference type="SAM" id="SignalP"/>
    </source>
</evidence>
<proteinExistence type="predicted"/>
<reference evidence="3 4" key="1">
    <citation type="journal article" date="2020" name="Int. J. Syst. Evol. Microbiol.">
        <title>Description and complete genome sequences of Bradyrhizobium symbiodeficiens sp. nov., a non-symbiotic bacterium associated with legumes native to Canada.</title>
        <authorList>
            <person name="Bromfield E.S.P."/>
            <person name="Cloutier S."/>
            <person name="Nguyen H.D.T."/>
        </authorList>
    </citation>
    <scope>NUCLEOTIDE SEQUENCE [LARGE SCALE GENOMIC DNA]</scope>
    <source>
        <strain evidence="3 4">101S1MB</strain>
    </source>
</reference>
<dbReference type="EMBL" id="CP050066">
    <property type="protein sequence ID" value="QIP05519.1"/>
    <property type="molecule type" value="Genomic_DNA"/>
</dbReference>
<gene>
    <name evidence="3" type="ORF">HAV00_04300</name>
</gene>
<feature type="signal peptide" evidence="2">
    <location>
        <begin position="1"/>
        <end position="23"/>
    </location>
</feature>
<evidence type="ECO:0000256" key="1">
    <source>
        <dbReference type="SAM" id="MobiDB-lite"/>
    </source>
</evidence>